<accession>A0A6N9H7V4</accession>
<feature type="binding site" evidence="8">
    <location>
        <position position="110"/>
    </location>
    <ligand>
        <name>Zn(2+)</name>
        <dbReference type="ChEBI" id="CHEBI:29105"/>
    </ligand>
</feature>
<comment type="caution">
    <text evidence="9">The sequence shown here is derived from an EMBL/GenBank/DDBJ whole genome shotgun (WGS) entry which is preliminary data.</text>
</comment>
<dbReference type="FunFam" id="3.40.1050.10:FF:000006">
    <property type="entry name" value="Carbonic anhydrase"/>
    <property type="match status" value="1"/>
</dbReference>
<sequence>MPEPTFATPRAAYDRLLEGNERFVSDVPEHPNQDASRRRALASAQAPFATLFGCADSRVAAEMIFDVGLGEMFVVRTAGQVTDGVTIGSLEYGVEVLGTPLLIVLGHDSCGAVTAAVDSFATGDTPGGFIADVVAQLLPSVVRARGNGIDDVNGTVEQNTIDTVDLLYNRSRILRDAVDSGRLVMLGMTYHLGDGRVKVVAQTPADVPAAPAP</sequence>
<comment type="function">
    <text evidence="6">Catalyzes the reversible hydration of carbon dioxide to form bicarbonate.</text>
</comment>
<comment type="cofactor">
    <cofactor evidence="8">
        <name>Zn(2+)</name>
        <dbReference type="ChEBI" id="CHEBI:29105"/>
    </cofactor>
    <text evidence="8">Binds 1 zinc ion per subunit.</text>
</comment>
<comment type="similarity">
    <text evidence="1">Belongs to the beta-class carbonic anhydrase family.</text>
</comment>
<evidence type="ECO:0000256" key="3">
    <source>
        <dbReference type="ARBA" id="ARBA00022723"/>
    </source>
</evidence>
<feature type="binding site" evidence="8">
    <location>
        <position position="56"/>
    </location>
    <ligand>
        <name>Zn(2+)</name>
        <dbReference type="ChEBI" id="CHEBI:29105"/>
    </ligand>
</feature>
<proteinExistence type="inferred from homology"/>
<dbReference type="SUPFAM" id="SSF53056">
    <property type="entry name" value="beta-carbonic anhydrase, cab"/>
    <property type="match status" value="1"/>
</dbReference>
<evidence type="ECO:0000256" key="8">
    <source>
        <dbReference type="PIRSR" id="PIRSR601765-1"/>
    </source>
</evidence>
<evidence type="ECO:0000256" key="5">
    <source>
        <dbReference type="ARBA" id="ARBA00023239"/>
    </source>
</evidence>
<dbReference type="GO" id="GO:0015976">
    <property type="term" value="P:carbon utilization"/>
    <property type="evidence" value="ECO:0007669"/>
    <property type="project" value="InterPro"/>
</dbReference>
<dbReference type="GO" id="GO:0004089">
    <property type="term" value="F:carbonate dehydratase activity"/>
    <property type="evidence" value="ECO:0007669"/>
    <property type="project" value="UniProtKB-EC"/>
</dbReference>
<dbReference type="SMART" id="SM00947">
    <property type="entry name" value="Pro_CA"/>
    <property type="match status" value="1"/>
</dbReference>
<keyword evidence="10" id="KW-1185">Reference proteome</keyword>
<dbReference type="EMBL" id="WWEQ01000021">
    <property type="protein sequence ID" value="MYM19652.1"/>
    <property type="molecule type" value="Genomic_DNA"/>
</dbReference>
<dbReference type="Pfam" id="PF00484">
    <property type="entry name" value="Pro_CA"/>
    <property type="match status" value="1"/>
</dbReference>
<evidence type="ECO:0000313" key="10">
    <source>
        <dbReference type="Proteomes" id="UP000469215"/>
    </source>
</evidence>
<dbReference type="Gene3D" id="3.40.1050.10">
    <property type="entry name" value="Carbonic anhydrase"/>
    <property type="match status" value="1"/>
</dbReference>
<dbReference type="PANTHER" id="PTHR11002:SF79">
    <property type="entry name" value="CARBONIC ANHYDRASE 2"/>
    <property type="match status" value="1"/>
</dbReference>
<dbReference type="PROSITE" id="PS00704">
    <property type="entry name" value="PROK_CO2_ANHYDRASE_1"/>
    <property type="match status" value="1"/>
</dbReference>
<organism evidence="9 10">
    <name type="scientific">Brevibacterium rongguiense</name>
    <dbReference type="NCBI Taxonomy" id="2695267"/>
    <lineage>
        <taxon>Bacteria</taxon>
        <taxon>Bacillati</taxon>
        <taxon>Actinomycetota</taxon>
        <taxon>Actinomycetes</taxon>
        <taxon>Micrococcales</taxon>
        <taxon>Brevibacteriaceae</taxon>
        <taxon>Brevibacterium</taxon>
    </lineage>
</organism>
<evidence type="ECO:0000256" key="1">
    <source>
        <dbReference type="ARBA" id="ARBA00006217"/>
    </source>
</evidence>
<evidence type="ECO:0000256" key="6">
    <source>
        <dbReference type="ARBA" id="ARBA00024993"/>
    </source>
</evidence>
<evidence type="ECO:0000256" key="7">
    <source>
        <dbReference type="ARBA" id="ARBA00048348"/>
    </source>
</evidence>
<keyword evidence="5" id="KW-0456">Lyase</keyword>
<dbReference type="CDD" id="cd03378">
    <property type="entry name" value="beta_CA_cladeC"/>
    <property type="match status" value="1"/>
</dbReference>
<dbReference type="EC" id="4.2.1.1" evidence="2"/>
<dbReference type="GO" id="GO:0008270">
    <property type="term" value="F:zinc ion binding"/>
    <property type="evidence" value="ECO:0007669"/>
    <property type="project" value="InterPro"/>
</dbReference>
<feature type="binding site" evidence="8">
    <location>
        <position position="54"/>
    </location>
    <ligand>
        <name>Zn(2+)</name>
        <dbReference type="ChEBI" id="CHEBI:29105"/>
    </ligand>
</feature>
<gene>
    <name evidence="9" type="ORF">GSY69_06625</name>
</gene>
<dbReference type="Proteomes" id="UP000469215">
    <property type="component" value="Unassembled WGS sequence"/>
</dbReference>
<evidence type="ECO:0000313" key="9">
    <source>
        <dbReference type="EMBL" id="MYM19652.1"/>
    </source>
</evidence>
<evidence type="ECO:0000256" key="2">
    <source>
        <dbReference type="ARBA" id="ARBA00012925"/>
    </source>
</evidence>
<dbReference type="InterPro" id="IPR036874">
    <property type="entry name" value="Carbonic_anhydrase_sf"/>
</dbReference>
<reference evidence="9 10" key="1">
    <citation type="submission" date="2020-01" db="EMBL/GenBank/DDBJ databases">
        <authorList>
            <person name="Deng T."/>
        </authorList>
    </citation>
    <scope>NUCLEOTIDE SEQUENCE [LARGE SCALE GENOMIC DNA]</scope>
    <source>
        <strain evidence="9 10">5221</strain>
    </source>
</reference>
<dbReference type="PANTHER" id="PTHR11002">
    <property type="entry name" value="CARBONIC ANHYDRASE"/>
    <property type="match status" value="1"/>
</dbReference>
<comment type="catalytic activity">
    <reaction evidence="7">
        <text>hydrogencarbonate + H(+) = CO2 + H2O</text>
        <dbReference type="Rhea" id="RHEA:10748"/>
        <dbReference type="ChEBI" id="CHEBI:15377"/>
        <dbReference type="ChEBI" id="CHEBI:15378"/>
        <dbReference type="ChEBI" id="CHEBI:16526"/>
        <dbReference type="ChEBI" id="CHEBI:17544"/>
        <dbReference type="EC" id="4.2.1.1"/>
    </reaction>
</comment>
<feature type="binding site" evidence="8">
    <location>
        <position position="107"/>
    </location>
    <ligand>
        <name>Zn(2+)</name>
        <dbReference type="ChEBI" id="CHEBI:29105"/>
    </ligand>
</feature>
<evidence type="ECO:0000256" key="4">
    <source>
        <dbReference type="ARBA" id="ARBA00022833"/>
    </source>
</evidence>
<keyword evidence="3 8" id="KW-0479">Metal-binding</keyword>
<name>A0A6N9H7V4_9MICO</name>
<dbReference type="InterPro" id="IPR001765">
    <property type="entry name" value="Carbonic_anhydrase"/>
</dbReference>
<dbReference type="InterPro" id="IPR015892">
    <property type="entry name" value="Carbonic_anhydrase_CS"/>
</dbReference>
<dbReference type="AlphaFoldDB" id="A0A6N9H7V4"/>
<keyword evidence="4 8" id="KW-0862">Zinc</keyword>
<dbReference type="RefSeq" id="WP_160953082.1">
    <property type="nucleotide sequence ID" value="NZ_WWEQ01000021.1"/>
</dbReference>
<protein>
    <recommendedName>
        <fullName evidence="2">carbonic anhydrase</fullName>
        <ecNumber evidence="2">4.2.1.1</ecNumber>
    </recommendedName>
</protein>